<dbReference type="OrthoDB" id="10576060at2759"/>
<name>W6YJ74_COCC2</name>
<dbReference type="Proteomes" id="UP000053841">
    <property type="component" value="Unassembled WGS sequence"/>
</dbReference>
<feature type="region of interest" description="Disordered" evidence="1">
    <location>
        <begin position="179"/>
        <end position="201"/>
    </location>
</feature>
<evidence type="ECO:0000313" key="2">
    <source>
        <dbReference type="EMBL" id="EUC39407.1"/>
    </source>
</evidence>
<keyword evidence="3" id="KW-1185">Reference proteome</keyword>
<protein>
    <submittedName>
        <fullName evidence="2">Uncharacterized protein</fullName>
    </submittedName>
</protein>
<evidence type="ECO:0000256" key="1">
    <source>
        <dbReference type="SAM" id="MobiDB-lite"/>
    </source>
</evidence>
<proteinExistence type="predicted"/>
<gene>
    <name evidence="2" type="ORF">COCCADRAFT_21473</name>
</gene>
<dbReference type="HOGENOM" id="CLU_1234804_0_0_1"/>
<organism evidence="2 3">
    <name type="scientific">Cochliobolus carbonum (strain 26-R-13)</name>
    <name type="common">Maize leaf spot fungus</name>
    <name type="synonym">Bipolaris zeicola</name>
    <dbReference type="NCBI Taxonomy" id="930089"/>
    <lineage>
        <taxon>Eukaryota</taxon>
        <taxon>Fungi</taxon>
        <taxon>Dikarya</taxon>
        <taxon>Ascomycota</taxon>
        <taxon>Pezizomycotina</taxon>
        <taxon>Dothideomycetes</taxon>
        <taxon>Pleosporomycetidae</taxon>
        <taxon>Pleosporales</taxon>
        <taxon>Pleosporineae</taxon>
        <taxon>Pleosporaceae</taxon>
        <taxon>Bipolaris</taxon>
    </lineage>
</organism>
<reference evidence="2 3" key="1">
    <citation type="journal article" date="2013" name="PLoS Genet.">
        <title>Comparative genome structure, secondary metabolite, and effector coding capacity across Cochliobolus pathogens.</title>
        <authorList>
            <person name="Condon B.J."/>
            <person name="Leng Y."/>
            <person name="Wu D."/>
            <person name="Bushley K.E."/>
            <person name="Ohm R.A."/>
            <person name="Otillar R."/>
            <person name="Martin J."/>
            <person name="Schackwitz W."/>
            <person name="Grimwood J."/>
            <person name="MohdZainudin N."/>
            <person name="Xue C."/>
            <person name="Wang R."/>
            <person name="Manning V.A."/>
            <person name="Dhillon B."/>
            <person name="Tu Z.J."/>
            <person name="Steffenson B.J."/>
            <person name="Salamov A."/>
            <person name="Sun H."/>
            <person name="Lowry S."/>
            <person name="LaButti K."/>
            <person name="Han J."/>
            <person name="Copeland A."/>
            <person name="Lindquist E."/>
            <person name="Barry K."/>
            <person name="Schmutz J."/>
            <person name="Baker S.E."/>
            <person name="Ciuffetti L.M."/>
            <person name="Grigoriev I.V."/>
            <person name="Zhong S."/>
            <person name="Turgeon B.G."/>
        </authorList>
    </citation>
    <scope>NUCLEOTIDE SEQUENCE [LARGE SCALE GENOMIC DNA]</scope>
    <source>
        <strain evidence="2 3">26-R-13</strain>
    </source>
</reference>
<dbReference type="EMBL" id="KI964537">
    <property type="protein sequence ID" value="EUC39407.1"/>
    <property type="molecule type" value="Genomic_DNA"/>
</dbReference>
<accession>W6YJ74</accession>
<dbReference type="KEGG" id="bze:COCCADRAFT_21473"/>
<dbReference type="RefSeq" id="XP_007706324.1">
    <property type="nucleotide sequence ID" value="XM_007708134.1"/>
</dbReference>
<sequence length="224" mass="24601">MACEDIAGAVEALGHGRLAPPQRAPVAYPQRGPPDGECLCVVGFYVWLASRKSNYGPRACVAQAARCHSEAVPLLAPAGGRHAFGHMTSPSTWEFMYPGQPVVPSTLHGRMRACWAALQMPCFACLGVHRLLATPPRPAEARGLTSPGAWVWHLVYMFEDAWPVVTLCNDSRNGSRAETAGRHQCERQPLVHHNQARSTPTCHHRDERASVTLRIRTYTRTAAY</sequence>
<dbReference type="AlphaFoldDB" id="W6YJ74"/>
<evidence type="ECO:0000313" key="3">
    <source>
        <dbReference type="Proteomes" id="UP000053841"/>
    </source>
</evidence>
<dbReference type="GeneID" id="19144998"/>